<protein>
    <recommendedName>
        <fullName evidence="1">F-box domain-containing protein</fullName>
    </recommendedName>
</protein>
<evidence type="ECO:0000259" key="1">
    <source>
        <dbReference type="PROSITE" id="PS50181"/>
    </source>
</evidence>
<evidence type="ECO:0000313" key="3">
    <source>
        <dbReference type="Proteomes" id="UP000663855"/>
    </source>
</evidence>
<dbReference type="InterPro" id="IPR001810">
    <property type="entry name" value="F-box_dom"/>
</dbReference>
<organism evidence="2 3">
    <name type="scientific">Rotaria magnacalcarata</name>
    <dbReference type="NCBI Taxonomy" id="392030"/>
    <lineage>
        <taxon>Eukaryota</taxon>
        <taxon>Metazoa</taxon>
        <taxon>Spiralia</taxon>
        <taxon>Gnathifera</taxon>
        <taxon>Rotifera</taxon>
        <taxon>Eurotatoria</taxon>
        <taxon>Bdelloidea</taxon>
        <taxon>Philodinida</taxon>
        <taxon>Philodinidae</taxon>
        <taxon>Rotaria</taxon>
    </lineage>
</organism>
<proteinExistence type="predicted"/>
<gene>
    <name evidence="2" type="ORF">CJN711_LOCUS7270</name>
</gene>
<sequence>MEYSCVQLNDLPDEILLIILKKLDNLEVLYSLQGVNERLNKIIRAPTFTSRLTFVKWSPKEVINKFSSNVIFDRFCLQILPEISMKIKWLDLESSSMKQILHSVDYPNLNGLGLYSVEKETSRSLFTDENLSSNMFKNQITTLIIAINPNRSDLFTKANICKHIFTAFMKLTHLVFHELSYEKTVRLLFDTPPHRFSSSTLLVLNIQVQCFYPCLCILDGRFNQLHTLVIELANIFRPNKNIQNKVKIPNLKRFCLSCVLPTSHYNDLILPLICRMSNLEQLGLYLMVNVSSTFIDGETLKKDILNRMPQLKQFAFDIYSYMIINNLMNLPSRADIEQTFKDFQNITVISCVDYFLERSQGQCHVYSYPSLMKYYENATNNFPGGLYPYVRVVSLYDKYPFEHAFFIRIQKSFPFMRTLSVNNFQPQNHKESCKSMNGCQNLSIAQYNYLNKLNIQHVHDDYIEEFLLNTKTYFQNDLSLNIDYESLERVTRNFTRDDTRINCTKINKLHFFGKTTDFHPDRVQDYFSGAKIR</sequence>
<dbReference type="InterPro" id="IPR036047">
    <property type="entry name" value="F-box-like_dom_sf"/>
</dbReference>
<accession>A0A814PED5</accession>
<name>A0A814PED5_9BILA</name>
<evidence type="ECO:0000313" key="2">
    <source>
        <dbReference type="EMBL" id="CAF1103512.1"/>
    </source>
</evidence>
<dbReference type="Proteomes" id="UP000663855">
    <property type="component" value="Unassembled WGS sequence"/>
</dbReference>
<feature type="domain" description="F-box" evidence="1">
    <location>
        <begin position="5"/>
        <end position="52"/>
    </location>
</feature>
<dbReference type="SUPFAM" id="SSF81383">
    <property type="entry name" value="F-box domain"/>
    <property type="match status" value="1"/>
</dbReference>
<comment type="caution">
    <text evidence="2">The sequence shown here is derived from an EMBL/GenBank/DDBJ whole genome shotgun (WGS) entry which is preliminary data.</text>
</comment>
<dbReference type="PROSITE" id="PS50181">
    <property type="entry name" value="FBOX"/>
    <property type="match status" value="1"/>
</dbReference>
<dbReference type="AlphaFoldDB" id="A0A814PED5"/>
<reference evidence="2" key="1">
    <citation type="submission" date="2021-02" db="EMBL/GenBank/DDBJ databases">
        <authorList>
            <person name="Nowell W R."/>
        </authorList>
    </citation>
    <scope>NUCLEOTIDE SEQUENCE</scope>
</reference>
<dbReference type="EMBL" id="CAJNOV010002448">
    <property type="protein sequence ID" value="CAF1103512.1"/>
    <property type="molecule type" value="Genomic_DNA"/>
</dbReference>